<dbReference type="GO" id="GO:0008033">
    <property type="term" value="P:tRNA processing"/>
    <property type="evidence" value="ECO:0007669"/>
    <property type="project" value="UniProtKB-KW"/>
</dbReference>
<accession>E0S8T5</accession>
<evidence type="ECO:0000313" key="5">
    <source>
        <dbReference type="Proteomes" id="UP000002313"/>
    </source>
</evidence>
<dbReference type="HOGENOM" id="CLU_100281_0_0_1"/>
<dbReference type="PANTHER" id="PTHR13031:SF0">
    <property type="entry name" value="RIBONUCLEASE P PROTEIN SUBUNIT P30"/>
    <property type="match status" value="1"/>
</dbReference>
<keyword evidence="3" id="KW-0819">tRNA processing</keyword>
<dbReference type="VEuPathDB" id="MicrosporidiaDB:Eint_081200"/>
<name>E0S8T5_ENCIT</name>
<dbReference type="GeneID" id="9698240"/>
<dbReference type="RefSeq" id="XP_003073412.1">
    <property type="nucleotide sequence ID" value="XM_003073366.1"/>
</dbReference>
<sequence length="217" mass="24516">MFFDVNVSNRCPRGDLDVLKELGWDGICINTVVGLDNLEGWSSPLLDVWKDEKAYERIEVRYKDNEKWSEVRKMVNPDVLSVRIEGVEDFKKALEVSPDVITFDYSRSFCLGKDEVFEAVKRNIFLEIPLVCGMYGQRNKVVWMRNARKLVEITGGVNVVVGSGASCCTEMRSSHDIIKILGGLGTSGDCGRKILQNSGRLIRSCRIRKGCVMKEEI</sequence>
<evidence type="ECO:0000256" key="1">
    <source>
        <dbReference type="ARBA" id="ARBA00004123"/>
    </source>
</evidence>
<dbReference type="GO" id="GO:0005655">
    <property type="term" value="C:nucleolar ribonuclease P complex"/>
    <property type="evidence" value="ECO:0007669"/>
    <property type="project" value="TreeGrafter"/>
</dbReference>
<reference evidence="4 5" key="2">
    <citation type="journal article" date="2012" name="Proc. Natl. Acad. Sci. U.S.A.">
        <title>Gain and loss of multiple functionally related, horizontally transferred genes in the reduced genomes of two microsporidian parasites.</title>
        <authorList>
            <person name="Pombert J.-F."/>
            <person name="Selman M."/>
            <person name="Burki F."/>
            <person name="Bardell F.T."/>
            <person name="Farinelli L."/>
            <person name="Solter L.F."/>
            <person name="Whitman D.W."/>
            <person name="Weiss L.M."/>
            <person name="Corradi N."/>
            <person name="Keeling P.J."/>
        </authorList>
    </citation>
    <scope>NUCLEOTIDE SEQUENCE [LARGE SCALE GENOMIC DNA]</scope>
    <source>
        <strain evidence="4 5">ATCC 50506</strain>
    </source>
</reference>
<dbReference type="AlphaFoldDB" id="E0S8T5"/>
<dbReference type="EMBL" id="CP001949">
    <property type="protein sequence ID" value="ADM12052.1"/>
    <property type="molecule type" value="Genomic_DNA"/>
</dbReference>
<dbReference type="KEGG" id="ein:Eint_081200"/>
<dbReference type="InterPro" id="IPR016195">
    <property type="entry name" value="Pol/histidinol_Pase-like"/>
</dbReference>
<dbReference type="PANTHER" id="PTHR13031">
    <property type="entry name" value="RIBONUCLEASE P SUBUNIT P30"/>
    <property type="match status" value="1"/>
</dbReference>
<dbReference type="GO" id="GO:0003723">
    <property type="term" value="F:RNA binding"/>
    <property type="evidence" value="ECO:0007669"/>
    <property type="project" value="TreeGrafter"/>
</dbReference>
<dbReference type="SUPFAM" id="SSF89550">
    <property type="entry name" value="PHP domain-like"/>
    <property type="match status" value="1"/>
</dbReference>
<comment type="similarity">
    <text evidence="2">Belongs to the eukaryotic/archaeal RNase P protein component 3 family.</text>
</comment>
<dbReference type="Gene3D" id="3.20.20.140">
    <property type="entry name" value="Metal-dependent hydrolases"/>
    <property type="match status" value="1"/>
</dbReference>
<protein>
    <submittedName>
        <fullName evidence="4">Uncharacterized protein</fullName>
    </submittedName>
</protein>
<evidence type="ECO:0000256" key="3">
    <source>
        <dbReference type="ARBA" id="ARBA00022694"/>
    </source>
</evidence>
<proteinExistence type="inferred from homology"/>
<evidence type="ECO:0000313" key="4">
    <source>
        <dbReference type="EMBL" id="ADM12052.1"/>
    </source>
</evidence>
<dbReference type="InterPro" id="IPR002738">
    <property type="entry name" value="RNase_P_p30"/>
</dbReference>
<comment type="subcellular location">
    <subcellularLocation>
        <location evidence="1">Nucleus</location>
    </subcellularLocation>
</comment>
<dbReference type="Pfam" id="PF01876">
    <property type="entry name" value="RNase_P_p30"/>
    <property type="match status" value="1"/>
</dbReference>
<dbReference type="Proteomes" id="UP000002313">
    <property type="component" value="Chromosome VIII"/>
</dbReference>
<dbReference type="OrthoDB" id="17948at2759"/>
<gene>
    <name evidence="4" type="ORF">Eint_081200</name>
</gene>
<keyword evidence="5" id="KW-1185">Reference proteome</keyword>
<reference evidence="4 5" key="1">
    <citation type="journal article" date="2010" name="Nat. Commun.">
        <title>The complete sequence of the smallest known nuclear genome from the microsporidian Encephalitozoon intestinalis.</title>
        <authorList>
            <person name="Corradi N."/>
            <person name="Pombert J.-F."/>
            <person name="Farinelli L."/>
            <person name="Didier E.S."/>
            <person name="Keeling P.J."/>
        </authorList>
    </citation>
    <scope>NUCLEOTIDE SEQUENCE [LARGE SCALE GENOMIC DNA]</scope>
    <source>
        <strain evidence="4 5">ATCC 50506</strain>
    </source>
</reference>
<evidence type="ECO:0000256" key="2">
    <source>
        <dbReference type="ARBA" id="ARBA00007331"/>
    </source>
</evidence>
<organism evidence="4 5">
    <name type="scientific">Encephalitozoon intestinalis (strain ATCC 50506)</name>
    <name type="common">Microsporidian parasite</name>
    <name type="synonym">Septata intestinalis</name>
    <dbReference type="NCBI Taxonomy" id="876142"/>
    <lineage>
        <taxon>Eukaryota</taxon>
        <taxon>Fungi</taxon>
        <taxon>Fungi incertae sedis</taxon>
        <taxon>Microsporidia</taxon>
        <taxon>Unikaryonidae</taxon>
        <taxon>Encephalitozoon</taxon>
    </lineage>
</organism>